<protein>
    <submittedName>
        <fullName evidence="1">Uncharacterized protein</fullName>
    </submittedName>
</protein>
<evidence type="ECO:0000313" key="2">
    <source>
        <dbReference type="Proteomes" id="UP001187531"/>
    </source>
</evidence>
<keyword evidence="2" id="KW-1185">Reference proteome</keyword>
<name>A0AA88IHC2_ARTSF</name>
<dbReference type="EMBL" id="JAVRJZ010000001">
    <property type="protein sequence ID" value="KAK2726876.1"/>
    <property type="molecule type" value="Genomic_DNA"/>
</dbReference>
<accession>A0AA88IHC2</accession>
<gene>
    <name evidence="1" type="ORF">QYM36_007653</name>
</gene>
<reference evidence="1" key="1">
    <citation type="submission" date="2023-07" db="EMBL/GenBank/DDBJ databases">
        <title>Chromosome-level genome assembly of Artemia franciscana.</title>
        <authorList>
            <person name="Jo E."/>
        </authorList>
    </citation>
    <scope>NUCLEOTIDE SEQUENCE</scope>
    <source>
        <tissue evidence="1">Whole body</tissue>
    </source>
</reference>
<comment type="caution">
    <text evidence="1">The sequence shown here is derived from an EMBL/GenBank/DDBJ whole genome shotgun (WGS) entry which is preliminary data.</text>
</comment>
<sequence>MSLPERIDDLIVRVQSEKGVRKLAKLFKISMNCGVSSYTCDKNFILATILNLHFRIRFGRGDEEEANHPLIQAAFESVTAKPKMNMALENECVSSPAKRPRFFRVKKSNLY</sequence>
<dbReference type="AlphaFoldDB" id="A0AA88IHC2"/>
<dbReference type="Proteomes" id="UP001187531">
    <property type="component" value="Unassembled WGS sequence"/>
</dbReference>
<organism evidence="1 2">
    <name type="scientific">Artemia franciscana</name>
    <name type="common">Brine shrimp</name>
    <name type="synonym">Artemia sanfranciscana</name>
    <dbReference type="NCBI Taxonomy" id="6661"/>
    <lineage>
        <taxon>Eukaryota</taxon>
        <taxon>Metazoa</taxon>
        <taxon>Ecdysozoa</taxon>
        <taxon>Arthropoda</taxon>
        <taxon>Crustacea</taxon>
        <taxon>Branchiopoda</taxon>
        <taxon>Anostraca</taxon>
        <taxon>Artemiidae</taxon>
        <taxon>Artemia</taxon>
    </lineage>
</organism>
<proteinExistence type="predicted"/>
<evidence type="ECO:0000313" key="1">
    <source>
        <dbReference type="EMBL" id="KAK2726876.1"/>
    </source>
</evidence>